<dbReference type="Pfam" id="PF02771">
    <property type="entry name" value="Acyl-CoA_dh_N"/>
    <property type="match status" value="1"/>
</dbReference>
<comment type="caution">
    <text evidence="6">The sequence shown here is derived from an EMBL/GenBank/DDBJ whole genome shotgun (WGS) entry which is preliminary data.</text>
</comment>
<dbReference type="PIRSF" id="PIRSF016578">
    <property type="entry name" value="HsaA"/>
    <property type="match status" value="1"/>
</dbReference>
<dbReference type="InterPro" id="IPR006091">
    <property type="entry name" value="Acyl-CoA_Oxase/DH_mid-dom"/>
</dbReference>
<dbReference type="InterPro" id="IPR037069">
    <property type="entry name" value="AcylCoA_DH/ox_N_sf"/>
</dbReference>
<sequence>MKLTELYSFEEKRNLLQQAVEPFKERASKHDNEASFPFENIEDLKKIAYHTLTVPKEYGGSGITLTEMLKYQETIAKADGSTALAIGWHMGLTKHNGENNSWDKEKYTAFAEDVITNGALINHAITEPATGSPQRGGKPETIAVKNASGWKINGRKTFTTLAPALHYFVVAASIEGSDKIGHFLIKRDITGVTIDETWDSIAMRGTGSHDLILENVQVNDDDLVEYREDSNNQPASWILHIPACYLGIAKAAQEEAVKFATSYSPNSIKGTISELPNVKQKLGEIEIYLLEAESFLYSISRKWDESDQAVRQKMALDINAAKISVVDKAIKIVDLAMRVVGARSLSEKSPLQRYYRDVRAGIHNPPMDDMIMMQLAKKSITDFQLSKNKVITYV</sequence>
<dbReference type="CDD" id="cd00567">
    <property type="entry name" value="ACAD"/>
    <property type="match status" value="1"/>
</dbReference>
<evidence type="ECO:0000259" key="5">
    <source>
        <dbReference type="Pfam" id="PF08028"/>
    </source>
</evidence>
<dbReference type="InterPro" id="IPR009100">
    <property type="entry name" value="AcylCoA_DH/oxidase_NM_dom_sf"/>
</dbReference>
<dbReference type="InterPro" id="IPR013786">
    <property type="entry name" value="AcylCoA_DH/ox_N"/>
</dbReference>
<dbReference type="InterPro" id="IPR013107">
    <property type="entry name" value="Acyl-CoA_DH_C"/>
</dbReference>
<dbReference type="PANTHER" id="PTHR43884">
    <property type="entry name" value="ACYL-COA DEHYDROGENASE"/>
    <property type="match status" value="1"/>
</dbReference>
<dbReference type="InterPro" id="IPR036250">
    <property type="entry name" value="AcylCo_DH-like_C"/>
</dbReference>
<dbReference type="Gene3D" id="1.20.140.10">
    <property type="entry name" value="Butyryl-CoA Dehydrogenase, subunit A, domain 3"/>
    <property type="match status" value="1"/>
</dbReference>
<dbReference type="InterPro" id="IPR046373">
    <property type="entry name" value="Acyl-CoA_Oxase/DH_mid-dom_sf"/>
</dbReference>
<dbReference type="Pfam" id="PF02770">
    <property type="entry name" value="Acyl-CoA_dh_M"/>
    <property type="match status" value="1"/>
</dbReference>
<keyword evidence="2" id="KW-0560">Oxidoreductase</keyword>
<evidence type="ECO:0000256" key="2">
    <source>
        <dbReference type="ARBA" id="ARBA00023002"/>
    </source>
</evidence>
<accession>A0ABR5MHK1</accession>
<evidence type="ECO:0000259" key="4">
    <source>
        <dbReference type="Pfam" id="PF02771"/>
    </source>
</evidence>
<protein>
    <submittedName>
        <fullName evidence="6">Acyl-CoA dehydrogenase</fullName>
    </submittedName>
</protein>
<dbReference type="Pfam" id="PF08028">
    <property type="entry name" value="Acyl-CoA_dh_2"/>
    <property type="match status" value="1"/>
</dbReference>
<evidence type="ECO:0000313" key="6">
    <source>
        <dbReference type="EMBL" id="KPH73475.1"/>
    </source>
</evidence>
<feature type="domain" description="Acyl-CoA oxidase/dehydrogenase middle" evidence="3">
    <location>
        <begin position="124"/>
        <end position="216"/>
    </location>
</feature>
<name>A0ABR5MHK1_9BACI</name>
<dbReference type="PANTHER" id="PTHR43884:SF25">
    <property type="entry name" value="ACYL-COA DEHYDROGENASE YDBM-RELATED"/>
    <property type="match status" value="1"/>
</dbReference>
<keyword evidence="1" id="KW-0285">Flavoprotein</keyword>
<dbReference type="RefSeq" id="WP_060668803.1">
    <property type="nucleotide sequence ID" value="NZ_JARTGE010000032.1"/>
</dbReference>
<dbReference type="SUPFAM" id="SSF47203">
    <property type="entry name" value="Acyl-CoA dehydrogenase C-terminal domain-like"/>
    <property type="match status" value="1"/>
</dbReference>
<evidence type="ECO:0000313" key="7">
    <source>
        <dbReference type="Proteomes" id="UP000037854"/>
    </source>
</evidence>
<dbReference type="Proteomes" id="UP000037854">
    <property type="component" value="Unassembled WGS sequence"/>
</dbReference>
<dbReference type="EMBL" id="LGTK01000046">
    <property type="protein sequence ID" value="KPH73475.1"/>
    <property type="molecule type" value="Genomic_DNA"/>
</dbReference>
<feature type="domain" description="Acyl-CoA dehydrogenase C-terminal" evidence="5">
    <location>
        <begin position="242"/>
        <end position="361"/>
    </location>
</feature>
<dbReference type="Gene3D" id="1.10.540.10">
    <property type="entry name" value="Acyl-CoA dehydrogenase/oxidase, N-terminal domain"/>
    <property type="match status" value="1"/>
</dbReference>
<dbReference type="Gene3D" id="2.40.110.10">
    <property type="entry name" value="Butyryl-CoA Dehydrogenase, subunit A, domain 2"/>
    <property type="match status" value="1"/>
</dbReference>
<reference evidence="6 7" key="1">
    <citation type="submission" date="2015-07" db="EMBL/GenBank/DDBJ databases">
        <title>High-quality draft genome sequence of Oceanobacillus caeni HM6, a bacillus isolated from a human feces.</title>
        <authorList>
            <person name="Kumar J."/>
            <person name="Verma M.K."/>
            <person name="Pandey R."/>
            <person name="Bhambi M."/>
            <person name="Chauhan N."/>
        </authorList>
    </citation>
    <scope>NUCLEOTIDE SEQUENCE [LARGE SCALE GENOMIC DNA]</scope>
    <source>
        <strain evidence="6 7">HM6</strain>
    </source>
</reference>
<gene>
    <name evidence="6" type="ORF">AFL42_12400</name>
</gene>
<dbReference type="SUPFAM" id="SSF56645">
    <property type="entry name" value="Acyl-CoA dehydrogenase NM domain-like"/>
    <property type="match status" value="1"/>
</dbReference>
<proteinExistence type="predicted"/>
<feature type="domain" description="Acyl-CoA dehydrogenase/oxidase N-terminal" evidence="4">
    <location>
        <begin position="13"/>
        <end position="93"/>
    </location>
</feature>
<evidence type="ECO:0000256" key="1">
    <source>
        <dbReference type="ARBA" id="ARBA00022630"/>
    </source>
</evidence>
<organism evidence="6 7">
    <name type="scientific">Oceanobacillus caeni</name>
    <dbReference type="NCBI Taxonomy" id="405946"/>
    <lineage>
        <taxon>Bacteria</taxon>
        <taxon>Bacillati</taxon>
        <taxon>Bacillota</taxon>
        <taxon>Bacilli</taxon>
        <taxon>Bacillales</taxon>
        <taxon>Bacillaceae</taxon>
        <taxon>Oceanobacillus</taxon>
    </lineage>
</organism>
<keyword evidence="7" id="KW-1185">Reference proteome</keyword>
<evidence type="ECO:0000259" key="3">
    <source>
        <dbReference type="Pfam" id="PF02770"/>
    </source>
</evidence>